<dbReference type="InterPro" id="IPR048301">
    <property type="entry name" value="NucS_C"/>
</dbReference>
<protein>
    <submittedName>
        <fullName evidence="2">DUF91 domain-containing protein</fullName>
    </submittedName>
</protein>
<dbReference type="GO" id="GO:0003676">
    <property type="term" value="F:nucleic acid binding"/>
    <property type="evidence" value="ECO:0007669"/>
    <property type="project" value="InterPro"/>
</dbReference>
<evidence type="ECO:0000259" key="1">
    <source>
        <dbReference type="Pfam" id="PF01939"/>
    </source>
</evidence>
<dbReference type="Pfam" id="PF01939">
    <property type="entry name" value="NucS_C"/>
    <property type="match status" value="1"/>
</dbReference>
<sequence>MNHQAYSNGIQIEQLEGGLLIQQGGEAYIARSWRLTPSVDHLIRTAAAGGLDWMIRSDHPLRKARWPNARGVVYLAFSASPDLQWSVAIDTFRPARGDFGHAVFNGKYHAQFVTRGIPFVFEGRNKTSGHLVVARDFVIPTLVELADFDHSVLTLNRTPHQGDGFTTEYVIQHSILANWEQTPWAGRYDLVQDEFPVDGGLSSRRIDILGRDQLTGDWLIIELKRAEARPEAVEQVADYLLALGKRDDFVYGKLEGVLVAERIPTSVRSLAKAEGITAYEIGWPMQLTRVA</sequence>
<comment type="caution">
    <text evidence="2">The sequence shown here is derived from an EMBL/GenBank/DDBJ whole genome shotgun (WGS) entry which is preliminary data.</text>
</comment>
<dbReference type="AlphaFoldDB" id="A0A844VZ48"/>
<evidence type="ECO:0000313" key="2">
    <source>
        <dbReference type="EMBL" id="MWB77046.1"/>
    </source>
</evidence>
<dbReference type="GO" id="GO:0004519">
    <property type="term" value="F:endonuclease activity"/>
    <property type="evidence" value="ECO:0007669"/>
    <property type="project" value="InterPro"/>
</dbReference>
<reference evidence="2 3" key="1">
    <citation type="submission" date="2019-11" db="EMBL/GenBank/DDBJ databases">
        <title>Pseudooceanicola pacifica sp. nov., isolated from deep-sea sediment of the Pacific Ocean.</title>
        <authorList>
            <person name="Lyu L."/>
        </authorList>
    </citation>
    <scope>NUCLEOTIDE SEQUENCE [LARGE SCALE GENOMIC DNA]</scope>
    <source>
        <strain evidence="2 3">216_PA32_1</strain>
    </source>
</reference>
<dbReference type="Gene3D" id="3.40.1350.10">
    <property type="match status" value="1"/>
</dbReference>
<name>A0A844VZ48_9RHOB</name>
<organism evidence="2 3">
    <name type="scientific">Pseudooceanicola pacificus</name>
    <dbReference type="NCBI Taxonomy" id="2676438"/>
    <lineage>
        <taxon>Bacteria</taxon>
        <taxon>Pseudomonadati</taxon>
        <taxon>Pseudomonadota</taxon>
        <taxon>Alphaproteobacteria</taxon>
        <taxon>Rhodobacterales</taxon>
        <taxon>Paracoccaceae</taxon>
        <taxon>Pseudooceanicola</taxon>
    </lineage>
</organism>
<keyword evidence="3" id="KW-1185">Reference proteome</keyword>
<proteinExistence type="predicted"/>
<evidence type="ECO:0000313" key="3">
    <source>
        <dbReference type="Proteomes" id="UP000443843"/>
    </source>
</evidence>
<accession>A0A844VZ48</accession>
<dbReference type="EMBL" id="WNXQ01000002">
    <property type="protein sequence ID" value="MWB77046.1"/>
    <property type="molecule type" value="Genomic_DNA"/>
</dbReference>
<dbReference type="RefSeq" id="WP_160381209.1">
    <property type="nucleotide sequence ID" value="NZ_WNXQ01000002.1"/>
</dbReference>
<dbReference type="Proteomes" id="UP000443843">
    <property type="component" value="Unassembled WGS sequence"/>
</dbReference>
<dbReference type="InterPro" id="IPR011856">
    <property type="entry name" value="tRNA_endonuc-like_dom_sf"/>
</dbReference>
<feature type="domain" description="Endonuclease NucS C-terminal" evidence="1">
    <location>
        <begin position="188"/>
        <end position="287"/>
    </location>
</feature>
<gene>
    <name evidence="2" type="ORF">GLS40_03285</name>
</gene>